<dbReference type="AlphaFoldDB" id="A0A537IR99"/>
<evidence type="ECO:0000256" key="5">
    <source>
        <dbReference type="ARBA" id="ARBA00022989"/>
    </source>
</evidence>
<dbReference type="EMBL" id="VBAP01000066">
    <property type="protein sequence ID" value="TMI73787.1"/>
    <property type="molecule type" value="Genomic_DNA"/>
</dbReference>
<evidence type="ECO:0000313" key="10">
    <source>
        <dbReference type="Proteomes" id="UP000318834"/>
    </source>
</evidence>
<dbReference type="Pfam" id="PF02416">
    <property type="entry name" value="TatA_B_E"/>
    <property type="match status" value="1"/>
</dbReference>
<name>A0A537IR99_9BACT</name>
<dbReference type="Gene3D" id="1.20.5.3310">
    <property type="match status" value="1"/>
</dbReference>
<evidence type="ECO:0000256" key="4">
    <source>
        <dbReference type="ARBA" id="ARBA00022927"/>
    </source>
</evidence>
<dbReference type="GO" id="GO:0015031">
    <property type="term" value="P:protein transport"/>
    <property type="evidence" value="ECO:0007669"/>
    <property type="project" value="UniProtKB-KW"/>
</dbReference>
<evidence type="ECO:0000256" key="6">
    <source>
        <dbReference type="ARBA" id="ARBA00023010"/>
    </source>
</evidence>
<keyword evidence="7" id="KW-0472">Membrane</keyword>
<accession>A0A537IR99</accession>
<proteinExistence type="predicted"/>
<feature type="compositionally biased region" description="Pro residues" evidence="8">
    <location>
        <begin position="49"/>
        <end position="60"/>
    </location>
</feature>
<dbReference type="GO" id="GO:0016020">
    <property type="term" value="C:membrane"/>
    <property type="evidence" value="ECO:0007669"/>
    <property type="project" value="UniProtKB-ARBA"/>
</dbReference>
<keyword evidence="6" id="KW-0811">Translocation</keyword>
<evidence type="ECO:0000256" key="7">
    <source>
        <dbReference type="ARBA" id="ARBA00023136"/>
    </source>
</evidence>
<comment type="caution">
    <text evidence="9">The sequence shown here is derived from an EMBL/GenBank/DDBJ whole genome shotgun (WGS) entry which is preliminary data.</text>
</comment>
<gene>
    <name evidence="9" type="primary">tatA</name>
    <name evidence="9" type="ORF">E6H05_08975</name>
</gene>
<keyword evidence="3" id="KW-0812">Transmembrane</keyword>
<dbReference type="PANTHER" id="PTHR42982">
    <property type="entry name" value="SEC-INDEPENDENT PROTEIN TRANSLOCASE PROTEIN TATA"/>
    <property type="match status" value="1"/>
</dbReference>
<dbReference type="Proteomes" id="UP000318834">
    <property type="component" value="Unassembled WGS sequence"/>
</dbReference>
<protein>
    <submittedName>
        <fullName evidence="9">Twin-arginine translocase TatA/TatE family subunit</fullName>
    </submittedName>
</protein>
<comment type="subcellular location">
    <subcellularLocation>
        <location evidence="1">Membrane</location>
        <topology evidence="1">Single-pass membrane protein</topology>
    </subcellularLocation>
</comment>
<dbReference type="PANTHER" id="PTHR42982:SF1">
    <property type="entry name" value="SEC-INDEPENDENT PROTEIN TRANSLOCASE PROTEIN TATA"/>
    <property type="match status" value="1"/>
</dbReference>
<evidence type="ECO:0000256" key="8">
    <source>
        <dbReference type="SAM" id="MobiDB-lite"/>
    </source>
</evidence>
<organism evidence="9 10">
    <name type="scientific">Candidatus Segetimicrobium genomatis</name>
    <dbReference type="NCBI Taxonomy" id="2569760"/>
    <lineage>
        <taxon>Bacteria</taxon>
        <taxon>Bacillati</taxon>
        <taxon>Candidatus Sysuimicrobiota</taxon>
        <taxon>Candidatus Sysuimicrobiia</taxon>
        <taxon>Candidatus Sysuimicrobiales</taxon>
        <taxon>Candidatus Segetimicrobiaceae</taxon>
        <taxon>Candidatus Segetimicrobium</taxon>
    </lineage>
</organism>
<keyword evidence="4" id="KW-0653">Protein transport</keyword>
<reference evidence="9 10" key="1">
    <citation type="journal article" date="2019" name="Nat. Microbiol.">
        <title>Mediterranean grassland soil C-N compound turnover is dependent on rainfall and depth, and is mediated by genomically divergent microorganisms.</title>
        <authorList>
            <person name="Diamond S."/>
            <person name="Andeer P.F."/>
            <person name="Li Z."/>
            <person name="Crits-Christoph A."/>
            <person name="Burstein D."/>
            <person name="Anantharaman K."/>
            <person name="Lane K.R."/>
            <person name="Thomas B.C."/>
            <person name="Pan C."/>
            <person name="Northen T.R."/>
            <person name="Banfield J.F."/>
        </authorList>
    </citation>
    <scope>NUCLEOTIDE SEQUENCE [LARGE SCALE GENOMIC DNA]</scope>
    <source>
        <strain evidence="9">NP_8</strain>
    </source>
</reference>
<evidence type="ECO:0000313" key="9">
    <source>
        <dbReference type="EMBL" id="TMI73787.1"/>
    </source>
</evidence>
<evidence type="ECO:0000256" key="1">
    <source>
        <dbReference type="ARBA" id="ARBA00004167"/>
    </source>
</evidence>
<sequence length="60" mass="6528">MNVSKDLIIVLIIALVIFGPSRLAGLGGVLGKTIRDFRKSVEDHEPDKPLPQPPSDPTQH</sequence>
<keyword evidence="2" id="KW-0813">Transport</keyword>
<feature type="region of interest" description="Disordered" evidence="8">
    <location>
        <begin position="40"/>
        <end position="60"/>
    </location>
</feature>
<evidence type="ECO:0000256" key="2">
    <source>
        <dbReference type="ARBA" id="ARBA00022448"/>
    </source>
</evidence>
<dbReference type="InterPro" id="IPR003369">
    <property type="entry name" value="TatA/B/E"/>
</dbReference>
<evidence type="ECO:0000256" key="3">
    <source>
        <dbReference type="ARBA" id="ARBA00022692"/>
    </source>
</evidence>
<keyword evidence="5" id="KW-1133">Transmembrane helix</keyword>